<dbReference type="Pfam" id="PF05207">
    <property type="entry name" value="Zn_ribbon_CSL"/>
    <property type="match status" value="1"/>
</dbReference>
<keyword evidence="8" id="KW-1185">Reference proteome</keyword>
<evidence type="ECO:0000256" key="1">
    <source>
        <dbReference type="ARBA" id="ARBA00006169"/>
    </source>
</evidence>
<dbReference type="Pfam" id="PF00226">
    <property type="entry name" value="DnaJ"/>
    <property type="match status" value="1"/>
</dbReference>
<dbReference type="SMART" id="SM00271">
    <property type="entry name" value="DnaJ"/>
    <property type="match status" value="1"/>
</dbReference>
<dbReference type="EMBL" id="KV918787">
    <property type="protein sequence ID" value="OSX79648.1"/>
    <property type="molecule type" value="Genomic_DNA"/>
</dbReference>
<dbReference type="PANTHER" id="PTHR45255:SF1">
    <property type="entry name" value="DNAJ HOMOLOG SUBFAMILY C MEMBER 24"/>
    <property type="match status" value="1"/>
</dbReference>
<evidence type="ECO:0000256" key="2">
    <source>
        <dbReference type="ARBA" id="ARBA00022723"/>
    </source>
</evidence>
<sequence length="193" mass="18321">MNGSTPTHYDVLGVRPNASAATIRRAYLAATLRTHPDRRAAAVAAAAAAAAAAADAAAAAAAAAPPFLPPLPPPHPPHDTPADRSAAFVAVTTAASVLGDAASRAAYDARLAAAAATPPPVITDTVGVEDLAEGADGALVAPCRCGGGYAVPDAVVAGGGVVACDTCSLAVRVVGEDDAADGWAAGGGGAGGG</sequence>
<dbReference type="PROSITE" id="PS51074">
    <property type="entry name" value="DPH_MB"/>
    <property type="match status" value="1"/>
</dbReference>
<organism evidence="7 8">
    <name type="scientific">Porphyra umbilicalis</name>
    <name type="common">Purple laver</name>
    <name type="synonym">Red alga</name>
    <dbReference type="NCBI Taxonomy" id="2786"/>
    <lineage>
        <taxon>Eukaryota</taxon>
        <taxon>Rhodophyta</taxon>
        <taxon>Bangiophyceae</taxon>
        <taxon>Bangiales</taxon>
        <taxon>Bangiaceae</taxon>
        <taxon>Porphyra</taxon>
    </lineage>
</organism>
<evidence type="ECO:0000256" key="4">
    <source>
        <dbReference type="ARBA" id="ARBA00023004"/>
    </source>
</evidence>
<dbReference type="InterPro" id="IPR007872">
    <property type="entry name" value="DPH_MB_dom"/>
</dbReference>
<keyword evidence="2" id="KW-0479">Metal-binding</keyword>
<dbReference type="InterPro" id="IPR036671">
    <property type="entry name" value="DPH_MB_sf"/>
</dbReference>
<dbReference type="OrthoDB" id="552049at2759"/>
<evidence type="ECO:0000313" key="8">
    <source>
        <dbReference type="Proteomes" id="UP000218209"/>
    </source>
</evidence>
<evidence type="ECO:0000256" key="3">
    <source>
        <dbReference type="ARBA" id="ARBA00022833"/>
    </source>
</evidence>
<reference evidence="7 8" key="1">
    <citation type="submission" date="2017-03" db="EMBL/GenBank/DDBJ databases">
        <title>WGS assembly of Porphyra umbilicalis.</title>
        <authorList>
            <person name="Brawley S.H."/>
            <person name="Blouin N.A."/>
            <person name="Ficko-Blean E."/>
            <person name="Wheeler G.L."/>
            <person name="Lohr M."/>
            <person name="Goodson H.V."/>
            <person name="Jenkins J.W."/>
            <person name="Blaby-Haas C.E."/>
            <person name="Helliwell K.E."/>
            <person name="Chan C."/>
            <person name="Marriage T."/>
            <person name="Bhattacharya D."/>
            <person name="Klein A.S."/>
            <person name="Badis Y."/>
            <person name="Brodie J."/>
            <person name="Cao Y."/>
            <person name="Collen J."/>
            <person name="Dittami S.M."/>
            <person name="Gachon C.M."/>
            <person name="Green B.R."/>
            <person name="Karpowicz S."/>
            <person name="Kim J.W."/>
            <person name="Kudahl U."/>
            <person name="Lin S."/>
            <person name="Michel G."/>
            <person name="Mittag M."/>
            <person name="Olson B.J."/>
            <person name="Pangilinan J."/>
            <person name="Peng Y."/>
            <person name="Qiu H."/>
            <person name="Shu S."/>
            <person name="Singer J.T."/>
            <person name="Smith A.G."/>
            <person name="Sprecher B.N."/>
            <person name="Wagner V."/>
            <person name="Wang W."/>
            <person name="Wang Z.-Y."/>
            <person name="Yan J."/>
            <person name="Yarish C."/>
            <person name="Zoeuner-Riek S."/>
            <person name="Zhuang Y."/>
            <person name="Zou Y."/>
            <person name="Lindquist E.A."/>
            <person name="Grimwood J."/>
            <person name="Barry K."/>
            <person name="Rokhsar D.S."/>
            <person name="Schmutz J."/>
            <person name="Stiller J.W."/>
            <person name="Grossman A.R."/>
            <person name="Prochnik S.E."/>
        </authorList>
    </citation>
    <scope>NUCLEOTIDE SEQUENCE [LARGE SCALE GENOMIC DNA]</scope>
    <source>
        <strain evidence="7">4086291</strain>
    </source>
</reference>
<keyword evidence="3" id="KW-0862">Zinc</keyword>
<dbReference type="Gene3D" id="1.10.287.110">
    <property type="entry name" value="DnaJ domain"/>
    <property type="match status" value="1"/>
</dbReference>
<evidence type="ECO:0008006" key="9">
    <source>
        <dbReference type="Google" id="ProtNLM"/>
    </source>
</evidence>
<evidence type="ECO:0000313" key="7">
    <source>
        <dbReference type="EMBL" id="OSX79648.1"/>
    </source>
</evidence>
<dbReference type="PANTHER" id="PTHR45255">
    <property type="entry name" value="DNAJ HOMOLOG SUBFAMILY C MEMBER 24"/>
    <property type="match status" value="1"/>
</dbReference>
<dbReference type="SUPFAM" id="SSF144217">
    <property type="entry name" value="CSL zinc finger"/>
    <property type="match status" value="1"/>
</dbReference>
<dbReference type="CDD" id="cd06257">
    <property type="entry name" value="DnaJ"/>
    <property type="match status" value="1"/>
</dbReference>
<dbReference type="PRINTS" id="PR00625">
    <property type="entry name" value="JDOMAIN"/>
</dbReference>
<keyword evidence="4" id="KW-0408">Iron</keyword>
<gene>
    <name evidence="7" type="ORF">BU14_0072s0006</name>
</gene>
<comment type="similarity">
    <text evidence="1">Belongs to the DPH4 family.</text>
</comment>
<dbReference type="PROSITE" id="PS50076">
    <property type="entry name" value="DNAJ_2"/>
    <property type="match status" value="1"/>
</dbReference>
<dbReference type="InterPro" id="IPR001623">
    <property type="entry name" value="DnaJ_domain"/>
</dbReference>
<protein>
    <recommendedName>
        <fullName evidence="9">Diphthamide biosynthesis protein 4</fullName>
    </recommendedName>
</protein>
<dbReference type="SUPFAM" id="SSF46565">
    <property type="entry name" value="Chaperone J-domain"/>
    <property type="match status" value="1"/>
</dbReference>
<dbReference type="Gene3D" id="3.10.660.10">
    <property type="entry name" value="DPH Zinc finger"/>
    <property type="match status" value="1"/>
</dbReference>
<accession>A0A1X6PFN4</accession>
<evidence type="ECO:0000259" key="6">
    <source>
        <dbReference type="PROSITE" id="PS51074"/>
    </source>
</evidence>
<dbReference type="InterPro" id="IPR036869">
    <property type="entry name" value="J_dom_sf"/>
</dbReference>
<dbReference type="GO" id="GO:0008198">
    <property type="term" value="F:ferrous iron binding"/>
    <property type="evidence" value="ECO:0007669"/>
    <property type="project" value="TreeGrafter"/>
</dbReference>
<dbReference type="GO" id="GO:0001671">
    <property type="term" value="F:ATPase activator activity"/>
    <property type="evidence" value="ECO:0007669"/>
    <property type="project" value="TreeGrafter"/>
</dbReference>
<feature type="domain" description="J" evidence="5">
    <location>
        <begin position="7"/>
        <end position="111"/>
    </location>
</feature>
<feature type="domain" description="DPH-type MB" evidence="6">
    <location>
        <begin position="122"/>
        <end position="176"/>
    </location>
</feature>
<name>A0A1X6PFN4_PORUM</name>
<proteinExistence type="inferred from homology"/>
<dbReference type="PROSITE" id="PS51318">
    <property type="entry name" value="TAT"/>
    <property type="match status" value="1"/>
</dbReference>
<dbReference type="AlphaFoldDB" id="A0A1X6PFN4"/>
<evidence type="ECO:0000259" key="5">
    <source>
        <dbReference type="PROSITE" id="PS50076"/>
    </source>
</evidence>
<dbReference type="InterPro" id="IPR006311">
    <property type="entry name" value="TAT_signal"/>
</dbReference>
<dbReference type="Proteomes" id="UP000218209">
    <property type="component" value="Unassembled WGS sequence"/>
</dbReference>